<dbReference type="SMART" id="SM00198">
    <property type="entry name" value="SCP"/>
    <property type="match status" value="1"/>
</dbReference>
<dbReference type="InterPro" id="IPR014044">
    <property type="entry name" value="CAP_dom"/>
</dbReference>
<dbReference type="AlphaFoldDB" id="A0A642URH0"/>
<dbReference type="Proteomes" id="UP000449547">
    <property type="component" value="Unassembled WGS sequence"/>
</dbReference>
<dbReference type="Gene3D" id="3.40.33.10">
    <property type="entry name" value="CAP"/>
    <property type="match status" value="1"/>
</dbReference>
<evidence type="ECO:0000256" key="2">
    <source>
        <dbReference type="SAM" id="SignalP"/>
    </source>
</evidence>
<dbReference type="InterPro" id="IPR035940">
    <property type="entry name" value="CAP_sf"/>
</dbReference>
<protein>
    <recommendedName>
        <fullName evidence="3">SCP domain-containing protein</fullName>
    </recommendedName>
</protein>
<dbReference type="OrthoDB" id="337038at2759"/>
<keyword evidence="2" id="KW-0732">Signal</keyword>
<dbReference type="PANTHER" id="PTHR10334">
    <property type="entry name" value="CYSTEINE-RICH SECRETORY PROTEIN-RELATED"/>
    <property type="match status" value="1"/>
</dbReference>
<dbReference type="RefSeq" id="XP_034011389.1">
    <property type="nucleotide sequence ID" value="XM_034156616.1"/>
</dbReference>
<comment type="caution">
    <text evidence="4">The sequence shown here is derived from an EMBL/GenBank/DDBJ whole genome shotgun (WGS) entry which is preliminary data.</text>
</comment>
<feature type="signal peptide" evidence="2">
    <location>
        <begin position="1"/>
        <end position="18"/>
    </location>
</feature>
<dbReference type="VEuPathDB" id="FungiDB:DIURU_003812"/>
<feature type="region of interest" description="Disordered" evidence="1">
    <location>
        <begin position="77"/>
        <end position="122"/>
    </location>
</feature>
<feature type="compositionally biased region" description="Low complexity" evidence="1">
    <location>
        <begin position="91"/>
        <end position="113"/>
    </location>
</feature>
<reference evidence="4 5" key="1">
    <citation type="submission" date="2019-07" db="EMBL/GenBank/DDBJ databases">
        <title>Genome assembly of two rare yeast pathogens: Diutina rugosa and Trichomonascus ciferrii.</title>
        <authorList>
            <person name="Mixao V."/>
            <person name="Saus E."/>
            <person name="Hansen A."/>
            <person name="Lass-Flor C."/>
            <person name="Gabaldon T."/>
        </authorList>
    </citation>
    <scope>NUCLEOTIDE SEQUENCE [LARGE SCALE GENOMIC DNA]</scope>
    <source>
        <strain evidence="4 5">CBS 613</strain>
    </source>
</reference>
<feature type="compositionally biased region" description="Polar residues" evidence="1">
    <location>
        <begin position="77"/>
        <end position="88"/>
    </location>
</feature>
<dbReference type="Pfam" id="PF00188">
    <property type="entry name" value="CAP"/>
    <property type="match status" value="1"/>
</dbReference>
<evidence type="ECO:0000256" key="1">
    <source>
        <dbReference type="SAM" id="MobiDB-lite"/>
    </source>
</evidence>
<evidence type="ECO:0000313" key="4">
    <source>
        <dbReference type="EMBL" id="KAA8900389.1"/>
    </source>
</evidence>
<dbReference type="EMBL" id="SWFT01000112">
    <property type="protein sequence ID" value="KAA8900389.1"/>
    <property type="molecule type" value="Genomic_DNA"/>
</dbReference>
<evidence type="ECO:0000259" key="3">
    <source>
        <dbReference type="SMART" id="SM00198"/>
    </source>
</evidence>
<dbReference type="SUPFAM" id="SSF55797">
    <property type="entry name" value="PR-1-like"/>
    <property type="match status" value="1"/>
</dbReference>
<dbReference type="PRINTS" id="PR00837">
    <property type="entry name" value="V5TPXLIKE"/>
</dbReference>
<dbReference type="InterPro" id="IPR001283">
    <property type="entry name" value="CRISP-related"/>
</dbReference>
<dbReference type="OMA" id="AKSAQKW"/>
<dbReference type="GeneID" id="54782463"/>
<keyword evidence="5" id="KW-1185">Reference proteome</keyword>
<name>A0A642URH0_DIURU</name>
<sequence length="253" mass="26973">MKFSVAVAIASTLAFANAAAVRTVTQIHWVTQGAQQPQQTDGARVTVTVYANGNAATTQQPEQQDNNNAATTLVTKQADQEAQPTEGVQKQAAPQTTTSSSSAAPQPSSTGSSDSKGPNDFAQSMLDIHNSLRSKHSAPALQWDDTIAQYAQNYANGYDCSMNLKHSGGKYGENLAVGYKSGPDAVQAWYDEVKDYTYGSNTFDHFTQVVWKGASKLGCAVKNCQGQGNSYYVICNYDTGNVVGQQLANVLPN</sequence>
<feature type="chain" id="PRO_5024846426" description="SCP domain-containing protein" evidence="2">
    <location>
        <begin position="19"/>
        <end position="253"/>
    </location>
</feature>
<gene>
    <name evidence="4" type="ORF">DIURU_003812</name>
</gene>
<accession>A0A642URH0</accession>
<evidence type="ECO:0000313" key="5">
    <source>
        <dbReference type="Proteomes" id="UP000449547"/>
    </source>
</evidence>
<feature type="domain" description="SCP" evidence="3">
    <location>
        <begin position="120"/>
        <end position="244"/>
    </location>
</feature>
<organism evidence="4 5">
    <name type="scientific">Diutina rugosa</name>
    <name type="common">Yeast</name>
    <name type="synonym">Candida rugosa</name>
    <dbReference type="NCBI Taxonomy" id="5481"/>
    <lineage>
        <taxon>Eukaryota</taxon>
        <taxon>Fungi</taxon>
        <taxon>Dikarya</taxon>
        <taxon>Ascomycota</taxon>
        <taxon>Saccharomycotina</taxon>
        <taxon>Pichiomycetes</taxon>
        <taxon>Debaryomycetaceae</taxon>
        <taxon>Diutina</taxon>
    </lineage>
</organism>
<proteinExistence type="predicted"/>